<proteinExistence type="predicted"/>
<keyword evidence="2" id="KW-1185">Reference proteome</keyword>
<name>A0ABD2BLX6_VESMC</name>
<sequence length="186" mass="20973">MRTCTELEERVRFALRYVALLCAALRCAALRLLAQHACNTQVCIITATLSCRLNTAIKTTYGNNKVIIKRKVMPNRLADTPQGVYYTMPYYMQRAATATHIGADFMSPKHEAFIPIIPLDEGKNFLIENSLYRSFDRRVNEKGTPFRGNPIRFKATLAVTHRRATSYGADFNFNGRVSGPFMGLSV</sequence>
<comment type="caution">
    <text evidence="1">The sequence shown here is derived from an EMBL/GenBank/DDBJ whole genome shotgun (WGS) entry which is preliminary data.</text>
</comment>
<dbReference type="EMBL" id="JAYRBN010000074">
    <property type="protein sequence ID" value="KAL2733353.1"/>
    <property type="molecule type" value="Genomic_DNA"/>
</dbReference>
<evidence type="ECO:0000313" key="1">
    <source>
        <dbReference type="EMBL" id="KAL2733353.1"/>
    </source>
</evidence>
<protein>
    <submittedName>
        <fullName evidence="1">Uncharacterized protein</fullName>
    </submittedName>
</protein>
<gene>
    <name evidence="1" type="ORF">V1477_014321</name>
</gene>
<accession>A0ABD2BLX6</accession>
<organism evidence="1 2">
    <name type="scientific">Vespula maculifrons</name>
    <name type="common">Eastern yellow jacket</name>
    <name type="synonym">Wasp</name>
    <dbReference type="NCBI Taxonomy" id="7453"/>
    <lineage>
        <taxon>Eukaryota</taxon>
        <taxon>Metazoa</taxon>
        <taxon>Ecdysozoa</taxon>
        <taxon>Arthropoda</taxon>
        <taxon>Hexapoda</taxon>
        <taxon>Insecta</taxon>
        <taxon>Pterygota</taxon>
        <taxon>Neoptera</taxon>
        <taxon>Endopterygota</taxon>
        <taxon>Hymenoptera</taxon>
        <taxon>Apocrita</taxon>
        <taxon>Aculeata</taxon>
        <taxon>Vespoidea</taxon>
        <taxon>Vespidae</taxon>
        <taxon>Vespinae</taxon>
        <taxon>Vespula</taxon>
    </lineage>
</organism>
<dbReference type="AlphaFoldDB" id="A0ABD2BLX6"/>
<dbReference type="Proteomes" id="UP001607303">
    <property type="component" value="Unassembled WGS sequence"/>
</dbReference>
<evidence type="ECO:0000313" key="2">
    <source>
        <dbReference type="Proteomes" id="UP001607303"/>
    </source>
</evidence>
<reference evidence="1 2" key="1">
    <citation type="journal article" date="2024" name="Ann. Entomol. Soc. Am.">
        <title>Genomic analyses of the southern and eastern yellowjacket wasps (Hymenoptera: Vespidae) reveal evolutionary signatures of social life.</title>
        <authorList>
            <person name="Catto M.A."/>
            <person name="Caine P.B."/>
            <person name="Orr S.E."/>
            <person name="Hunt B.G."/>
            <person name="Goodisman M.A.D."/>
        </authorList>
    </citation>
    <scope>NUCLEOTIDE SEQUENCE [LARGE SCALE GENOMIC DNA]</scope>
    <source>
        <strain evidence="1">232</strain>
        <tissue evidence="1">Head and thorax</tissue>
    </source>
</reference>